<protein>
    <submittedName>
        <fullName evidence="2">Uncharacterized protein</fullName>
    </submittedName>
</protein>
<organism evidence="2 3">
    <name type="scientific">Psilocybe cf. subviscida</name>
    <dbReference type="NCBI Taxonomy" id="2480587"/>
    <lineage>
        <taxon>Eukaryota</taxon>
        <taxon>Fungi</taxon>
        <taxon>Dikarya</taxon>
        <taxon>Basidiomycota</taxon>
        <taxon>Agaricomycotina</taxon>
        <taxon>Agaricomycetes</taxon>
        <taxon>Agaricomycetidae</taxon>
        <taxon>Agaricales</taxon>
        <taxon>Agaricineae</taxon>
        <taxon>Strophariaceae</taxon>
        <taxon>Psilocybe</taxon>
    </lineage>
</organism>
<dbReference type="OrthoDB" id="3063824at2759"/>
<keyword evidence="3" id="KW-1185">Reference proteome</keyword>
<dbReference type="Proteomes" id="UP000567179">
    <property type="component" value="Unassembled WGS sequence"/>
</dbReference>
<evidence type="ECO:0000313" key="3">
    <source>
        <dbReference type="Proteomes" id="UP000567179"/>
    </source>
</evidence>
<reference evidence="2 3" key="1">
    <citation type="journal article" date="2020" name="ISME J.">
        <title>Uncovering the hidden diversity of litter-decomposition mechanisms in mushroom-forming fungi.</title>
        <authorList>
            <person name="Floudas D."/>
            <person name="Bentzer J."/>
            <person name="Ahren D."/>
            <person name="Johansson T."/>
            <person name="Persson P."/>
            <person name="Tunlid A."/>
        </authorList>
    </citation>
    <scope>NUCLEOTIDE SEQUENCE [LARGE SCALE GENOMIC DNA]</scope>
    <source>
        <strain evidence="2 3">CBS 101986</strain>
    </source>
</reference>
<gene>
    <name evidence="2" type="ORF">D9619_009465</name>
</gene>
<comment type="caution">
    <text evidence="2">The sequence shown here is derived from an EMBL/GenBank/DDBJ whole genome shotgun (WGS) entry which is preliminary data.</text>
</comment>
<evidence type="ECO:0000313" key="2">
    <source>
        <dbReference type="EMBL" id="KAF5329631.1"/>
    </source>
</evidence>
<accession>A0A8H5BUU3</accession>
<sequence length="157" mass="17647">MEQDGEPDQPATPAPPADLSTGKVLLTMYTPSDHVAGYRHMLIPFPSSFVQACGEAVQCFREHLPANEVSMSLHQAVQRKDGEYVWSVITKDTWDTVLDKDCQEIGVFIHTGSHDSARFEYKKPPDANPPKRLVSFQFRDGYDIGPNILRVVRSFEP</sequence>
<dbReference type="EMBL" id="JAACJJ010000002">
    <property type="protein sequence ID" value="KAF5329631.1"/>
    <property type="molecule type" value="Genomic_DNA"/>
</dbReference>
<feature type="region of interest" description="Disordered" evidence="1">
    <location>
        <begin position="1"/>
        <end position="20"/>
    </location>
</feature>
<name>A0A8H5BUU3_9AGAR</name>
<proteinExistence type="predicted"/>
<dbReference type="AlphaFoldDB" id="A0A8H5BUU3"/>
<evidence type="ECO:0000256" key="1">
    <source>
        <dbReference type="SAM" id="MobiDB-lite"/>
    </source>
</evidence>